<dbReference type="Pfam" id="PF18939">
    <property type="entry name" value="DUF5686"/>
    <property type="match status" value="1"/>
</dbReference>
<dbReference type="EMBL" id="CAJRAU010000004">
    <property type="protein sequence ID" value="CAG5070611.1"/>
    <property type="molecule type" value="Genomic_DNA"/>
</dbReference>
<protein>
    <recommendedName>
        <fullName evidence="6">Carboxypeptidase-like regulatory domain-containing protein</fullName>
    </recommendedName>
</protein>
<dbReference type="Pfam" id="PF13715">
    <property type="entry name" value="CarbopepD_reg_2"/>
    <property type="match status" value="1"/>
</dbReference>
<gene>
    <name evidence="4" type="ORF">DYBT9623_03157</name>
</gene>
<reference evidence="4 5" key="1">
    <citation type="submission" date="2021-04" db="EMBL/GenBank/DDBJ databases">
        <authorList>
            <person name="Rodrigo-Torres L."/>
            <person name="Arahal R. D."/>
            <person name="Lucena T."/>
        </authorList>
    </citation>
    <scope>NUCLEOTIDE SEQUENCE [LARGE SCALE GENOMIC DNA]</scope>
    <source>
        <strain evidence="4 5">CECT 9623</strain>
    </source>
</reference>
<evidence type="ECO:0000256" key="1">
    <source>
        <dbReference type="SAM" id="Coils"/>
    </source>
</evidence>
<name>A0ABM8USF7_9BACT</name>
<keyword evidence="3" id="KW-0732">Signal</keyword>
<dbReference type="Gene3D" id="2.60.40.1120">
    <property type="entry name" value="Carboxypeptidase-like, regulatory domain"/>
    <property type="match status" value="1"/>
</dbReference>
<dbReference type="Proteomes" id="UP000679725">
    <property type="component" value="Unassembled WGS sequence"/>
</dbReference>
<dbReference type="InterPro" id="IPR008969">
    <property type="entry name" value="CarboxyPept-like_regulatory"/>
</dbReference>
<feature type="region of interest" description="Disordered" evidence="2">
    <location>
        <begin position="477"/>
        <end position="496"/>
    </location>
</feature>
<dbReference type="SUPFAM" id="SSF49464">
    <property type="entry name" value="Carboxypeptidase regulatory domain-like"/>
    <property type="match status" value="1"/>
</dbReference>
<feature type="chain" id="PRO_5045939807" description="Carboxypeptidase-like regulatory domain-containing protein" evidence="3">
    <location>
        <begin position="25"/>
        <end position="933"/>
    </location>
</feature>
<dbReference type="InterPro" id="IPR043741">
    <property type="entry name" value="DUF5686"/>
</dbReference>
<evidence type="ECO:0000256" key="2">
    <source>
        <dbReference type="SAM" id="MobiDB-lite"/>
    </source>
</evidence>
<feature type="coiled-coil region" evidence="1">
    <location>
        <begin position="388"/>
        <end position="415"/>
    </location>
</feature>
<accession>A0ABM8USF7</accession>
<feature type="signal peptide" evidence="3">
    <location>
        <begin position="1"/>
        <end position="24"/>
    </location>
</feature>
<comment type="caution">
    <text evidence="4">The sequence shown here is derived from an EMBL/GenBank/DDBJ whole genome shotgun (WGS) entry which is preliminary data.</text>
</comment>
<keyword evidence="1" id="KW-0175">Coiled coil</keyword>
<evidence type="ECO:0008006" key="6">
    <source>
        <dbReference type="Google" id="ProtNLM"/>
    </source>
</evidence>
<evidence type="ECO:0000313" key="5">
    <source>
        <dbReference type="Proteomes" id="UP000679725"/>
    </source>
</evidence>
<sequence length="933" mass="106266">MLKNYFTALLLVFLTANLAFTQTAAPATGIKGLIKNKNGDPLPFAGILVKGTNISTISNEEGRYQLDLKPGYYEVIFQYLGFKTGMKPFTVETGMQTFDLTMEEQALNLGEVRIGSKGEDPAYTIMRRAIAKSRYHLLQVDSYTAKAYSKSSIVITDLPMEFLYKKELKEIENETNFKKGVPILNESVSMVTFKQPNTYKQKVIASRNSQDKDFANPNAYLLASFYQPEVVKAVSPLSPRAFAYYKFEYLGAFRENGIEVNKIKVTPRSWGEGVYRGTIQIIENEWSIYSLDLQTVNTGFTIDIKQVYSPVQDVWMPVNQQFHIRGGIYGLKGKADFVISQSFSNVKINPTFRPDIVVVDGKKEKDEAKKVKLSNREIKSQKLEEVVSKQKEFSAKNLRKLMKEYEKQDLKEKEEKGEDIDLNFTRNDSTEVDSMASRRTMAFWDSIRTVPLTTAEVKSYTRLDSIIVVKSGTEEQKDSLKTANADTTKSKRKSGGGSGFLSDIIQGTSFGLGKKSPWRLDYVSPLLGAQINTVEGLALNGGGFKLRYRGGDPKKNMEGIQIGENGNVKRISSRAGQQLSFNALTRYSFARQKLMVFGGIDYSRKRTSLNLSGGQTISQFNSEHPMHPLLNTFTTLFLERNFIKIYEKDFVRLDFKTDRENEHFELKANIEFADRRPLRNVRDMNPYSWIDWNRRAFTSNIPFNEENTDGSGTASLEINPHKALTLGISAAYKPWQKYRIKGGKTTFYDDDSPILSINYRKGISTIFGSDVDYDFVQIGIQHGFETGVRSKLSYKLAAGKFLNSNAVRFPDYQHFAGNRFFFQFGDPVSTFRMLDYYRYSTATQFAEAHVFSEFRKFLLTQVSWFRVMGIKENFFLHYLATPSSDNYTELGYGLDVGIRFPFRIEVANSFEGFKYKNTVFRIGTTMNINLGRN</sequence>
<evidence type="ECO:0000256" key="3">
    <source>
        <dbReference type="SAM" id="SignalP"/>
    </source>
</evidence>
<evidence type="ECO:0000313" key="4">
    <source>
        <dbReference type="EMBL" id="CAG5070611.1"/>
    </source>
</evidence>
<proteinExistence type="predicted"/>
<dbReference type="RefSeq" id="WP_215234483.1">
    <property type="nucleotide sequence ID" value="NZ_CAJRAU010000004.1"/>
</dbReference>
<keyword evidence="5" id="KW-1185">Reference proteome</keyword>
<organism evidence="4 5">
    <name type="scientific">Dyadobacter linearis</name>
    <dbReference type="NCBI Taxonomy" id="2823330"/>
    <lineage>
        <taxon>Bacteria</taxon>
        <taxon>Pseudomonadati</taxon>
        <taxon>Bacteroidota</taxon>
        <taxon>Cytophagia</taxon>
        <taxon>Cytophagales</taxon>
        <taxon>Spirosomataceae</taxon>
        <taxon>Dyadobacter</taxon>
    </lineage>
</organism>